<dbReference type="Proteomes" id="UP000634136">
    <property type="component" value="Unassembled WGS sequence"/>
</dbReference>
<name>A0A834THZ7_9FABA</name>
<proteinExistence type="predicted"/>
<organism evidence="1 2">
    <name type="scientific">Senna tora</name>
    <dbReference type="NCBI Taxonomy" id="362788"/>
    <lineage>
        <taxon>Eukaryota</taxon>
        <taxon>Viridiplantae</taxon>
        <taxon>Streptophyta</taxon>
        <taxon>Embryophyta</taxon>
        <taxon>Tracheophyta</taxon>
        <taxon>Spermatophyta</taxon>
        <taxon>Magnoliopsida</taxon>
        <taxon>eudicotyledons</taxon>
        <taxon>Gunneridae</taxon>
        <taxon>Pentapetalae</taxon>
        <taxon>rosids</taxon>
        <taxon>fabids</taxon>
        <taxon>Fabales</taxon>
        <taxon>Fabaceae</taxon>
        <taxon>Caesalpinioideae</taxon>
        <taxon>Cassia clade</taxon>
        <taxon>Senna</taxon>
    </lineage>
</organism>
<dbReference type="EMBL" id="JAAIUW010000008">
    <property type="protein sequence ID" value="KAF7821582.1"/>
    <property type="molecule type" value="Genomic_DNA"/>
</dbReference>
<gene>
    <name evidence="1" type="ORF">G2W53_027037</name>
</gene>
<evidence type="ECO:0000313" key="1">
    <source>
        <dbReference type="EMBL" id="KAF7821582.1"/>
    </source>
</evidence>
<reference evidence="1" key="1">
    <citation type="submission" date="2020-09" db="EMBL/GenBank/DDBJ databases">
        <title>Genome-Enabled Discovery of Anthraquinone Biosynthesis in Senna tora.</title>
        <authorList>
            <person name="Kang S.-H."/>
            <person name="Pandey R.P."/>
            <person name="Lee C.-M."/>
            <person name="Sim J.-S."/>
            <person name="Jeong J.-T."/>
            <person name="Choi B.-S."/>
            <person name="Jung M."/>
            <person name="Ginzburg D."/>
            <person name="Zhao K."/>
            <person name="Won S.Y."/>
            <person name="Oh T.-J."/>
            <person name="Yu Y."/>
            <person name="Kim N.-H."/>
            <person name="Lee O.R."/>
            <person name="Lee T.-H."/>
            <person name="Bashyal P."/>
            <person name="Kim T.-S."/>
            <person name="Lee W.-H."/>
            <person name="Kawkins C."/>
            <person name="Kim C.-K."/>
            <person name="Kim J.S."/>
            <person name="Ahn B.O."/>
            <person name="Rhee S.Y."/>
            <person name="Sohng J.K."/>
        </authorList>
    </citation>
    <scope>NUCLEOTIDE SEQUENCE</scope>
    <source>
        <tissue evidence="1">Leaf</tissue>
    </source>
</reference>
<comment type="caution">
    <text evidence="1">The sequence shown here is derived from an EMBL/GenBank/DDBJ whole genome shotgun (WGS) entry which is preliminary data.</text>
</comment>
<evidence type="ECO:0000313" key="2">
    <source>
        <dbReference type="Proteomes" id="UP000634136"/>
    </source>
</evidence>
<accession>A0A834THZ7</accession>
<sequence length="34" mass="3773">MALVGLGFGERVCVEGWFRFGRLEALGFGERGKK</sequence>
<protein>
    <submittedName>
        <fullName evidence="1">Uncharacterized protein</fullName>
    </submittedName>
</protein>
<dbReference type="AlphaFoldDB" id="A0A834THZ7"/>
<keyword evidence="2" id="KW-1185">Reference proteome</keyword>